<dbReference type="Gene3D" id="3.40.50.11060">
    <property type="entry name" value="GTPase HflX, N-terminal domain"/>
    <property type="match status" value="1"/>
</dbReference>
<proteinExistence type="predicted"/>
<comment type="caution">
    <text evidence="1">The sequence shown here is derived from an EMBL/GenBank/DDBJ whole genome shotgun (WGS) entry which is preliminary data.</text>
</comment>
<dbReference type="InterPro" id="IPR016496">
    <property type="entry name" value="GTPase_HflX"/>
</dbReference>
<dbReference type="InterPro" id="IPR042108">
    <property type="entry name" value="GTPase_HflX_N_sf"/>
</dbReference>
<dbReference type="Proteomes" id="UP001157418">
    <property type="component" value="Unassembled WGS sequence"/>
</dbReference>
<reference evidence="1 2" key="1">
    <citation type="submission" date="2022-01" db="EMBL/GenBank/DDBJ databases">
        <authorList>
            <person name="Xiong W."/>
            <person name="Schranz E."/>
        </authorList>
    </citation>
    <scope>NUCLEOTIDE SEQUENCE [LARGE SCALE GENOMIC DNA]</scope>
</reference>
<protein>
    <submittedName>
        <fullName evidence="1">Uncharacterized protein</fullName>
    </submittedName>
</protein>
<dbReference type="GO" id="GO:0005525">
    <property type="term" value="F:GTP binding"/>
    <property type="evidence" value="ECO:0007669"/>
    <property type="project" value="InterPro"/>
</dbReference>
<organism evidence="1 2">
    <name type="scientific">Lactuca virosa</name>
    <dbReference type="NCBI Taxonomy" id="75947"/>
    <lineage>
        <taxon>Eukaryota</taxon>
        <taxon>Viridiplantae</taxon>
        <taxon>Streptophyta</taxon>
        <taxon>Embryophyta</taxon>
        <taxon>Tracheophyta</taxon>
        <taxon>Spermatophyta</taxon>
        <taxon>Magnoliopsida</taxon>
        <taxon>eudicotyledons</taxon>
        <taxon>Gunneridae</taxon>
        <taxon>Pentapetalae</taxon>
        <taxon>asterids</taxon>
        <taxon>campanulids</taxon>
        <taxon>Asterales</taxon>
        <taxon>Asteraceae</taxon>
        <taxon>Cichorioideae</taxon>
        <taxon>Cichorieae</taxon>
        <taxon>Lactucinae</taxon>
        <taxon>Lactuca</taxon>
    </lineage>
</organism>
<dbReference type="GO" id="GO:0005737">
    <property type="term" value="C:cytoplasm"/>
    <property type="evidence" value="ECO:0007669"/>
    <property type="project" value="TreeGrafter"/>
</dbReference>
<name>A0AAU9MW68_9ASTR</name>
<dbReference type="EMBL" id="CAKMRJ010001993">
    <property type="protein sequence ID" value="CAH1424873.1"/>
    <property type="molecule type" value="Genomic_DNA"/>
</dbReference>
<gene>
    <name evidence="1" type="ORF">LVIROSA_LOCUS12049</name>
</gene>
<evidence type="ECO:0000313" key="2">
    <source>
        <dbReference type="Proteomes" id="UP001157418"/>
    </source>
</evidence>
<dbReference type="PANTHER" id="PTHR10229">
    <property type="entry name" value="GTP-BINDING PROTEIN HFLX"/>
    <property type="match status" value="1"/>
</dbReference>
<evidence type="ECO:0000313" key="1">
    <source>
        <dbReference type="EMBL" id="CAH1424873.1"/>
    </source>
</evidence>
<keyword evidence="2" id="KW-1185">Reference proteome</keyword>
<dbReference type="AlphaFoldDB" id="A0AAU9MW68"/>
<dbReference type="GO" id="GO:0043022">
    <property type="term" value="F:ribosome binding"/>
    <property type="evidence" value="ECO:0007669"/>
    <property type="project" value="TreeGrafter"/>
</dbReference>
<dbReference type="PANTHER" id="PTHR10229:SF8">
    <property type="entry name" value="GTPASE HFLX"/>
    <property type="match status" value="1"/>
</dbReference>
<sequence length="110" mass="12797">MYGNKVKFDRREIIVDLLTKRASTKEAHVQVNLGRLEHEINNTKKKSTEHIIFNNLTGSSVAVEDQLFTTLDSVTRRIKNCQNILLRDNMGFLQNPPNTFFLHLPPHLRR</sequence>
<accession>A0AAU9MW68</accession>